<keyword evidence="5" id="KW-0274">FAD</keyword>
<keyword evidence="6" id="KW-0560">Oxidoreductase</keyword>
<evidence type="ECO:0000256" key="7">
    <source>
        <dbReference type="ARBA" id="ARBA00023004"/>
    </source>
</evidence>
<dbReference type="PANTHER" id="PTHR47354:SF8">
    <property type="entry name" value="1,2-PHENYLACETYL-COA EPOXIDASE, SUBUNIT E"/>
    <property type="match status" value="1"/>
</dbReference>
<evidence type="ECO:0000313" key="10">
    <source>
        <dbReference type="EMBL" id="GAE28679.1"/>
    </source>
</evidence>
<keyword evidence="7" id="KW-0408">Iron</keyword>
<evidence type="ECO:0000256" key="4">
    <source>
        <dbReference type="ARBA" id="ARBA00022723"/>
    </source>
</evidence>
<dbReference type="PROSITE" id="PS51384">
    <property type="entry name" value="FAD_FR"/>
    <property type="match status" value="1"/>
</dbReference>
<keyword evidence="3" id="KW-0001">2Fe-2S</keyword>
<feature type="domain" description="FAD-binding FR-type" evidence="9">
    <location>
        <begin position="11"/>
        <end position="112"/>
    </location>
</feature>
<dbReference type="GO" id="GO:0051537">
    <property type="term" value="F:2 iron, 2 sulfur cluster binding"/>
    <property type="evidence" value="ECO:0007669"/>
    <property type="project" value="UniProtKB-KW"/>
</dbReference>
<keyword evidence="11" id="KW-1185">Reference proteome</keyword>
<dbReference type="InterPro" id="IPR017938">
    <property type="entry name" value="Riboflavin_synthase-like_b-brl"/>
</dbReference>
<dbReference type="GO" id="GO:0046872">
    <property type="term" value="F:metal ion binding"/>
    <property type="evidence" value="ECO:0007669"/>
    <property type="project" value="UniProtKB-KW"/>
</dbReference>
<dbReference type="InterPro" id="IPR017927">
    <property type="entry name" value="FAD-bd_FR_type"/>
</dbReference>
<evidence type="ECO:0000256" key="3">
    <source>
        <dbReference type="ARBA" id="ARBA00022714"/>
    </source>
</evidence>
<evidence type="ECO:0000259" key="9">
    <source>
        <dbReference type="PROSITE" id="PS51384"/>
    </source>
</evidence>
<dbReference type="Proteomes" id="UP000018895">
    <property type="component" value="Unassembled WGS sequence"/>
</dbReference>
<dbReference type="STRING" id="1236971.JCM9152_7"/>
<keyword evidence="8" id="KW-0411">Iron-sulfur</keyword>
<evidence type="ECO:0000256" key="5">
    <source>
        <dbReference type="ARBA" id="ARBA00022827"/>
    </source>
</evidence>
<dbReference type="PIRSF" id="PIRSF006816">
    <property type="entry name" value="Cyc3_hyd_g"/>
    <property type="match status" value="1"/>
</dbReference>
<keyword evidence="4" id="KW-0479">Metal-binding</keyword>
<evidence type="ECO:0000256" key="8">
    <source>
        <dbReference type="ARBA" id="ARBA00023014"/>
    </source>
</evidence>
<organism evidence="10 11">
    <name type="scientific">Halalkalibacter hemicellulosilyticusJCM 9152</name>
    <dbReference type="NCBI Taxonomy" id="1236971"/>
    <lineage>
        <taxon>Bacteria</taxon>
        <taxon>Bacillati</taxon>
        <taxon>Bacillota</taxon>
        <taxon>Bacilli</taxon>
        <taxon>Bacillales</taxon>
        <taxon>Bacillaceae</taxon>
        <taxon>Halalkalibacter</taxon>
    </lineage>
</organism>
<accession>W4QBA7</accession>
<evidence type="ECO:0000256" key="6">
    <source>
        <dbReference type="ARBA" id="ARBA00023002"/>
    </source>
</evidence>
<dbReference type="SUPFAM" id="SSF52343">
    <property type="entry name" value="Ferredoxin reductase-like, C-terminal NADP-linked domain"/>
    <property type="match status" value="1"/>
</dbReference>
<dbReference type="GO" id="GO:0016491">
    <property type="term" value="F:oxidoreductase activity"/>
    <property type="evidence" value="ECO:0007669"/>
    <property type="project" value="UniProtKB-KW"/>
</dbReference>
<sequence>MAFFQDMVSIFKKRELPFIESVQETEGVYTFRFKKKEDVTWKAGQHGLFTITHQKIKDHTRPFTIASIPKENMIQLTMNVSDQPSEFKKAMLSLENGDTIKMAGPVGSFYLKEDTPTVLIAGGIGITPFRSMIKQIEADNRSRTQIQLLYLESTKAHLFQEELDDLAKKTSVQVTYLDQRDDLNKALDMCISEYSNNGHFFVAGPKSMVAATTTYLQKKNIRKRHIKKDTFYGY</sequence>
<evidence type="ECO:0000256" key="1">
    <source>
        <dbReference type="ARBA" id="ARBA00001974"/>
    </source>
</evidence>
<dbReference type="OrthoDB" id="573132at2"/>
<dbReference type="EMBL" id="BAUU01000001">
    <property type="protein sequence ID" value="GAE28679.1"/>
    <property type="molecule type" value="Genomic_DNA"/>
</dbReference>
<comment type="caution">
    <text evidence="10">The sequence shown here is derived from an EMBL/GenBank/DDBJ whole genome shotgun (WGS) entry which is preliminary data.</text>
</comment>
<dbReference type="GO" id="GO:0050660">
    <property type="term" value="F:flavin adenine dinucleotide binding"/>
    <property type="evidence" value="ECO:0007669"/>
    <property type="project" value="InterPro"/>
</dbReference>
<evidence type="ECO:0000256" key="2">
    <source>
        <dbReference type="ARBA" id="ARBA00022630"/>
    </source>
</evidence>
<dbReference type="Pfam" id="PF00175">
    <property type="entry name" value="NAD_binding_1"/>
    <property type="match status" value="1"/>
</dbReference>
<dbReference type="InterPro" id="IPR001433">
    <property type="entry name" value="OxRdtase_FAD/NAD-bd"/>
</dbReference>
<dbReference type="AlphaFoldDB" id="W4QBA7"/>
<protein>
    <submittedName>
        <fullName evidence="10">Oxidoreductase</fullName>
    </submittedName>
</protein>
<gene>
    <name evidence="10" type="ORF">JCM9152_7</name>
</gene>
<dbReference type="GO" id="GO:0006221">
    <property type="term" value="P:pyrimidine nucleotide biosynthetic process"/>
    <property type="evidence" value="ECO:0007669"/>
    <property type="project" value="InterPro"/>
</dbReference>
<reference evidence="10" key="1">
    <citation type="journal article" date="2014" name="Genome Announc.">
        <title>Draft Genome Sequences of Three Alkaliphilic Bacillus Strains, Bacillus wakoensis JCM 9140T, Bacillus akibai JCM 9157T, and Bacillus hemicellulosilyticus JCM 9152T.</title>
        <authorList>
            <person name="Yuki M."/>
            <person name="Oshima K."/>
            <person name="Suda W."/>
            <person name="Oshida Y."/>
            <person name="Kitamura K."/>
            <person name="Iida T."/>
            <person name="Hattori M."/>
            <person name="Ohkuma M."/>
        </authorList>
    </citation>
    <scope>NUCLEOTIDE SEQUENCE [LARGE SCALE GENOMIC DNA]</scope>
    <source>
        <strain evidence="10">JCM 9152</strain>
    </source>
</reference>
<comment type="cofactor">
    <cofactor evidence="1">
        <name>FAD</name>
        <dbReference type="ChEBI" id="CHEBI:57692"/>
    </cofactor>
</comment>
<dbReference type="InterPro" id="IPR039261">
    <property type="entry name" value="FNR_nucleotide-bd"/>
</dbReference>
<dbReference type="CDD" id="cd00322">
    <property type="entry name" value="FNR_like"/>
    <property type="match status" value="1"/>
</dbReference>
<dbReference type="InterPro" id="IPR050415">
    <property type="entry name" value="MRET"/>
</dbReference>
<name>W4QBA7_9BACI</name>
<dbReference type="InterPro" id="IPR001709">
    <property type="entry name" value="Flavoprot_Pyr_Nucl_cyt_Rdtase"/>
</dbReference>
<dbReference type="Gene3D" id="3.40.50.80">
    <property type="entry name" value="Nucleotide-binding domain of ferredoxin-NADP reductase (FNR) module"/>
    <property type="match status" value="1"/>
</dbReference>
<dbReference type="PANTHER" id="PTHR47354">
    <property type="entry name" value="NADH OXIDOREDUCTASE HCR"/>
    <property type="match status" value="1"/>
</dbReference>
<dbReference type="SUPFAM" id="SSF63380">
    <property type="entry name" value="Riboflavin synthase domain-like"/>
    <property type="match status" value="1"/>
</dbReference>
<dbReference type="Gene3D" id="2.40.30.10">
    <property type="entry name" value="Translation factors"/>
    <property type="match status" value="1"/>
</dbReference>
<evidence type="ECO:0000313" key="11">
    <source>
        <dbReference type="Proteomes" id="UP000018895"/>
    </source>
</evidence>
<proteinExistence type="predicted"/>
<dbReference type="InterPro" id="IPR012165">
    <property type="entry name" value="Cyt_c3_hydrogenase_gsu"/>
</dbReference>
<dbReference type="PRINTS" id="PR00371">
    <property type="entry name" value="FPNCR"/>
</dbReference>
<keyword evidence="2" id="KW-0285">Flavoprotein</keyword>
<dbReference type="RefSeq" id="WP_035339593.1">
    <property type="nucleotide sequence ID" value="NZ_BAUU01000001.1"/>
</dbReference>